<protein>
    <submittedName>
        <fullName evidence="1">Leucine rich repeat-containing protein</fullName>
    </submittedName>
</protein>
<evidence type="ECO:0000313" key="1">
    <source>
        <dbReference type="EMBL" id="SJZ42482.1"/>
    </source>
</evidence>
<dbReference type="PANTHER" id="PTHR45661">
    <property type="entry name" value="SURFACE ANTIGEN"/>
    <property type="match status" value="1"/>
</dbReference>
<dbReference type="SUPFAM" id="SSF52058">
    <property type="entry name" value="L domain-like"/>
    <property type="match status" value="1"/>
</dbReference>
<dbReference type="PANTHER" id="PTHR45661:SF3">
    <property type="entry name" value="IG-LIKE DOMAIN-CONTAINING PROTEIN"/>
    <property type="match status" value="1"/>
</dbReference>
<dbReference type="EMBL" id="FUWW01000004">
    <property type="protein sequence ID" value="SJZ42482.1"/>
    <property type="molecule type" value="Genomic_DNA"/>
</dbReference>
<dbReference type="InterPro" id="IPR053139">
    <property type="entry name" value="Surface_bspA-like"/>
</dbReference>
<reference evidence="1 2" key="1">
    <citation type="submission" date="2017-02" db="EMBL/GenBank/DDBJ databases">
        <authorList>
            <person name="Peterson S.W."/>
        </authorList>
    </citation>
    <scope>NUCLEOTIDE SEQUENCE [LARGE SCALE GENOMIC DNA]</scope>
    <source>
        <strain evidence="1 2">ATCC 51222</strain>
    </source>
</reference>
<gene>
    <name evidence="1" type="ORF">SAMN02745114_00497</name>
</gene>
<dbReference type="Pfam" id="PF13306">
    <property type="entry name" value="LRR_5"/>
    <property type="match status" value="2"/>
</dbReference>
<proteinExistence type="predicted"/>
<dbReference type="OrthoDB" id="1863769at2"/>
<dbReference type="STRING" id="290054.SAMN02745114_00497"/>
<accession>A0A1T4KJ70</accession>
<organism evidence="1 2">
    <name type="scientific">Eubacterium coprostanoligenes</name>
    <dbReference type="NCBI Taxonomy" id="290054"/>
    <lineage>
        <taxon>Bacteria</taxon>
        <taxon>Bacillati</taxon>
        <taxon>Bacillota</taxon>
        <taxon>Clostridia</taxon>
        <taxon>Eubacteriales</taxon>
        <taxon>Eubacteriaceae</taxon>
        <taxon>Eubacterium</taxon>
    </lineage>
</organism>
<dbReference type="Gene3D" id="3.80.10.10">
    <property type="entry name" value="Ribonuclease Inhibitor"/>
    <property type="match status" value="2"/>
</dbReference>
<sequence length="894" mass="97806">MRKNGKRIFSLILSVVLCLTTFLSVMPVGAKTEKEPGSRLTHSFDKSTGVLTISGTGEMFDFGDGSITSKQPPWLDYKPDIKKVVIENGVTSVGKYAFYNCENLTSVSLPESVTTINGGGVTGGAAGTNGLSFGAFRDCKKLTEINFPSKLQSIGIAAFRGCTSLKKVVLPDSVTSLGAGAFVGCEGLTEVTIGAGLTELSIECFYNCTKLAKVDWGPSLKKVSEWSFFNTYFKEISFPEQITEIGARAFANCYFLTNAYFYNRNCKISEVLSLGVTGTVGNPFDNAGIKGNQKFTVHGYPGSTAETFANEKKYEFASLDTCKHEHTHINVKKPATCTEAGLQDVYCDDCNTVINPDVAIPATGHDFEIISTSDDTAVDGHIRQYEKCRTCNYEDVKLTHVEAEDSGTIKKYIWVDGKYTYTNTATCTVPGVETYTCTVDGCGVVQRNAVKKAGHKVENWTVTKEPNCVEEGSRTGHCSVCDKDVTEAIAKTGHTLDTQNPVKVEDKTETDGHIYSTYACSVCGEQVVQTNHTAWVEGQYTPNVLAKPTCTTDGYRRDKCDICGETRTITLPSNGGHTWEVTEQVEPTCTTKGQTNYKCSVCDATKKDSEVPALGHSYVVQKELTVNPTCTEAGSQTFKCSRCSASKTDVLPATGHSPDIMNNEIIKNADCENAGAGHTTCFVCGVEYDYVIEPLGHKFENIEAPIADKPGHVLSTPTCTRCGQKQTASVVHKEWVKGYYNHRVISEATCLVGEIFVDTCTICNQTTGNTQGAPLGHEFQLVRLYEEPTELAVNDKLKVEPFSAIYSCKHCRMMEAKNGKALFEMWDRGYYNTAPSERTAVDYSTYLDVNNDGIINAKDYAIMYFLSKDYEQYKAEQAQNPEQTDQNAGDSTNN</sequence>
<dbReference type="InterPro" id="IPR018247">
    <property type="entry name" value="EF_Hand_1_Ca_BS"/>
</dbReference>
<name>A0A1T4KJ70_9FIRM</name>
<dbReference type="InterPro" id="IPR026906">
    <property type="entry name" value="LRR_5"/>
</dbReference>
<dbReference type="PROSITE" id="PS00018">
    <property type="entry name" value="EF_HAND_1"/>
    <property type="match status" value="1"/>
</dbReference>
<dbReference type="RefSeq" id="WP_078768001.1">
    <property type="nucleotide sequence ID" value="NZ_FUWW01000004.1"/>
</dbReference>
<dbReference type="Proteomes" id="UP000190657">
    <property type="component" value="Unassembled WGS sequence"/>
</dbReference>
<keyword evidence="2" id="KW-1185">Reference proteome</keyword>
<dbReference type="InterPro" id="IPR032675">
    <property type="entry name" value="LRR_dom_sf"/>
</dbReference>
<dbReference type="AlphaFoldDB" id="A0A1T4KJ70"/>
<evidence type="ECO:0000313" key="2">
    <source>
        <dbReference type="Proteomes" id="UP000190657"/>
    </source>
</evidence>